<evidence type="ECO:0000256" key="1">
    <source>
        <dbReference type="SAM" id="Phobius"/>
    </source>
</evidence>
<dbReference type="SUPFAM" id="SSF103473">
    <property type="entry name" value="MFS general substrate transporter"/>
    <property type="match status" value="1"/>
</dbReference>
<dbReference type="InterPro" id="IPR036259">
    <property type="entry name" value="MFS_trans_sf"/>
</dbReference>
<evidence type="ECO:0000256" key="2">
    <source>
        <dbReference type="SAM" id="SignalP"/>
    </source>
</evidence>
<feature type="signal peptide" evidence="2">
    <location>
        <begin position="1"/>
        <end position="18"/>
    </location>
</feature>
<evidence type="ECO:0008006" key="5">
    <source>
        <dbReference type="Google" id="ProtNLM"/>
    </source>
</evidence>
<dbReference type="Proteomes" id="UP000649617">
    <property type="component" value="Unassembled WGS sequence"/>
</dbReference>
<keyword evidence="4" id="KW-1185">Reference proteome</keyword>
<dbReference type="AlphaFoldDB" id="A0A812UIA8"/>
<dbReference type="EMBL" id="CAJNIZ010036580">
    <property type="protein sequence ID" value="CAE7566256.1"/>
    <property type="molecule type" value="Genomic_DNA"/>
</dbReference>
<keyword evidence="1" id="KW-1133">Transmembrane helix</keyword>
<keyword evidence="1" id="KW-0472">Membrane</keyword>
<dbReference type="Gene3D" id="1.20.1250.20">
    <property type="entry name" value="MFS general substrate transporter like domains"/>
    <property type="match status" value="1"/>
</dbReference>
<keyword evidence="1" id="KW-0812">Transmembrane</keyword>
<evidence type="ECO:0000313" key="4">
    <source>
        <dbReference type="Proteomes" id="UP000649617"/>
    </source>
</evidence>
<proteinExistence type="predicted"/>
<comment type="caution">
    <text evidence="3">The sequence shown here is derived from an EMBL/GenBank/DDBJ whole genome shotgun (WGS) entry which is preliminary data.</text>
</comment>
<feature type="non-terminal residue" evidence="3">
    <location>
        <position position="1"/>
    </location>
</feature>
<feature type="transmembrane region" description="Helical" evidence="1">
    <location>
        <begin position="43"/>
        <end position="65"/>
    </location>
</feature>
<keyword evidence="2" id="KW-0732">Signal</keyword>
<gene>
    <name evidence="3" type="ORF">SPIL2461_LOCUS15202</name>
</gene>
<feature type="chain" id="PRO_5032577389" description="Major facilitator superfamily (MFS) profile domain-containing protein" evidence="2">
    <location>
        <begin position="19"/>
        <end position="103"/>
    </location>
</feature>
<sequence length="103" mass="10756">MPLSKHGLVLWLAPLVLSFHSANTALGSLLTFYVPQSELGTVIGLSVATMPLSSILGVQAAGHIFKRHGFAAVPLSAAGFLAAAAAILFTCNFLPPENPQEEE</sequence>
<organism evidence="3 4">
    <name type="scientific">Symbiodinium pilosum</name>
    <name type="common">Dinoflagellate</name>
    <dbReference type="NCBI Taxonomy" id="2952"/>
    <lineage>
        <taxon>Eukaryota</taxon>
        <taxon>Sar</taxon>
        <taxon>Alveolata</taxon>
        <taxon>Dinophyceae</taxon>
        <taxon>Suessiales</taxon>
        <taxon>Symbiodiniaceae</taxon>
        <taxon>Symbiodinium</taxon>
    </lineage>
</organism>
<name>A0A812UIA8_SYMPI</name>
<dbReference type="OrthoDB" id="447089at2759"/>
<evidence type="ECO:0000313" key="3">
    <source>
        <dbReference type="EMBL" id="CAE7566256.1"/>
    </source>
</evidence>
<feature type="non-terminal residue" evidence="3">
    <location>
        <position position="103"/>
    </location>
</feature>
<protein>
    <recommendedName>
        <fullName evidence="5">Major facilitator superfamily (MFS) profile domain-containing protein</fullName>
    </recommendedName>
</protein>
<feature type="transmembrane region" description="Helical" evidence="1">
    <location>
        <begin position="72"/>
        <end position="95"/>
    </location>
</feature>
<accession>A0A812UIA8</accession>
<reference evidence="3" key="1">
    <citation type="submission" date="2021-02" db="EMBL/GenBank/DDBJ databases">
        <authorList>
            <person name="Dougan E. K."/>
            <person name="Rhodes N."/>
            <person name="Thang M."/>
            <person name="Chan C."/>
        </authorList>
    </citation>
    <scope>NUCLEOTIDE SEQUENCE</scope>
</reference>